<organism evidence="1 2">
    <name type="scientific">Pistacia atlantica</name>
    <dbReference type="NCBI Taxonomy" id="434234"/>
    <lineage>
        <taxon>Eukaryota</taxon>
        <taxon>Viridiplantae</taxon>
        <taxon>Streptophyta</taxon>
        <taxon>Embryophyta</taxon>
        <taxon>Tracheophyta</taxon>
        <taxon>Spermatophyta</taxon>
        <taxon>Magnoliopsida</taxon>
        <taxon>eudicotyledons</taxon>
        <taxon>Gunneridae</taxon>
        <taxon>Pentapetalae</taxon>
        <taxon>rosids</taxon>
        <taxon>malvids</taxon>
        <taxon>Sapindales</taxon>
        <taxon>Anacardiaceae</taxon>
        <taxon>Pistacia</taxon>
    </lineage>
</organism>
<proteinExistence type="predicted"/>
<dbReference type="Proteomes" id="UP001164250">
    <property type="component" value="Chromosome 1"/>
</dbReference>
<comment type="caution">
    <text evidence="1">The sequence shown here is derived from an EMBL/GenBank/DDBJ whole genome shotgun (WGS) entry which is preliminary data.</text>
</comment>
<sequence length="199" mass="22313">MTSQSSLHYGSLPSTSSPPSSTAAFLSRARATTLSAYSTRRPWPQFFHLHSLSRPLSFGEATIRLKRNLAYFRVNYAMVILVILFLSLLWHPVSMIIFLIVSVAWFFLYFFRDQPLVIFHRQVDDRVVLGVLSVVTILSLVFTHVWLNVLVSLLIGAFLVCVHAAFRGTEDLYYDEGDGADNGMFSVVGSPTGVGYSRV</sequence>
<gene>
    <name evidence="1" type="ORF">Patl1_03233</name>
</gene>
<name>A0ACC1CBZ9_9ROSI</name>
<evidence type="ECO:0000313" key="1">
    <source>
        <dbReference type="EMBL" id="KAJ0113350.1"/>
    </source>
</evidence>
<reference evidence="2" key="1">
    <citation type="journal article" date="2023" name="G3 (Bethesda)">
        <title>Genome assembly and association tests identify interacting loci associated with vigor, precocity, and sex in interspecific pistachio rootstocks.</title>
        <authorList>
            <person name="Palmer W."/>
            <person name="Jacygrad E."/>
            <person name="Sagayaradj S."/>
            <person name="Cavanaugh K."/>
            <person name="Han R."/>
            <person name="Bertier L."/>
            <person name="Beede B."/>
            <person name="Kafkas S."/>
            <person name="Golino D."/>
            <person name="Preece J."/>
            <person name="Michelmore R."/>
        </authorList>
    </citation>
    <scope>NUCLEOTIDE SEQUENCE [LARGE SCALE GENOMIC DNA]</scope>
</reference>
<evidence type="ECO:0000313" key="2">
    <source>
        <dbReference type="Proteomes" id="UP001164250"/>
    </source>
</evidence>
<dbReference type="EMBL" id="CM047897">
    <property type="protein sequence ID" value="KAJ0113350.1"/>
    <property type="molecule type" value="Genomic_DNA"/>
</dbReference>
<keyword evidence="2" id="KW-1185">Reference proteome</keyword>
<protein>
    <submittedName>
        <fullName evidence="1">Uncharacterized protein</fullName>
    </submittedName>
</protein>
<accession>A0ACC1CBZ9</accession>